<dbReference type="CDD" id="cd02440">
    <property type="entry name" value="AdoMet_MTases"/>
    <property type="match status" value="1"/>
</dbReference>
<dbReference type="SUPFAM" id="SSF53335">
    <property type="entry name" value="S-adenosyl-L-methionine-dependent methyltransferases"/>
    <property type="match status" value="1"/>
</dbReference>
<reference evidence="5 6" key="1">
    <citation type="submission" date="2017-04" db="EMBL/GenBank/DDBJ databases">
        <title>Draft genome sequence of Tuber borchii Vittad., a whitish edible truffle.</title>
        <authorList>
            <consortium name="DOE Joint Genome Institute"/>
            <person name="Murat C."/>
            <person name="Kuo A."/>
            <person name="Barry K.W."/>
            <person name="Clum A."/>
            <person name="Dockter R.B."/>
            <person name="Fauchery L."/>
            <person name="Iotti M."/>
            <person name="Kohler A."/>
            <person name="Labutti K."/>
            <person name="Lindquist E.A."/>
            <person name="Lipzen A."/>
            <person name="Ohm R.A."/>
            <person name="Wang M."/>
            <person name="Grigoriev I.V."/>
            <person name="Zambonelli A."/>
            <person name="Martin F.M."/>
        </authorList>
    </citation>
    <scope>NUCLEOTIDE SEQUENCE [LARGE SCALE GENOMIC DNA]</scope>
    <source>
        <strain evidence="5 6">Tbo3840</strain>
    </source>
</reference>
<name>A0A2T7A893_TUBBO</name>
<dbReference type="Proteomes" id="UP000244722">
    <property type="component" value="Unassembled WGS sequence"/>
</dbReference>
<dbReference type="InterPro" id="IPR029063">
    <property type="entry name" value="SAM-dependent_MTases_sf"/>
</dbReference>
<keyword evidence="6" id="KW-1185">Reference proteome</keyword>
<protein>
    <submittedName>
        <fullName evidence="5">S-adenosyl-L-methionine-dependent methyltransferase</fullName>
    </submittedName>
</protein>
<keyword evidence="1" id="KW-0597">Phosphoprotein</keyword>
<keyword evidence="2 5" id="KW-0489">Methyltransferase</keyword>
<dbReference type="InterPro" id="IPR008854">
    <property type="entry name" value="TPMT"/>
</dbReference>
<dbReference type="OrthoDB" id="276151at2759"/>
<evidence type="ECO:0000313" key="5">
    <source>
        <dbReference type="EMBL" id="PUU83961.1"/>
    </source>
</evidence>
<evidence type="ECO:0000313" key="6">
    <source>
        <dbReference type="Proteomes" id="UP000244722"/>
    </source>
</evidence>
<evidence type="ECO:0000256" key="1">
    <source>
        <dbReference type="ARBA" id="ARBA00022553"/>
    </source>
</evidence>
<proteinExistence type="predicted"/>
<accession>A0A2T7A893</accession>
<dbReference type="Gene3D" id="3.40.50.150">
    <property type="entry name" value="Vaccinia Virus protein VP39"/>
    <property type="match status" value="1"/>
</dbReference>
<comment type="caution">
    <text evidence="5">The sequence shown here is derived from an EMBL/GenBank/DDBJ whole genome shotgun (WGS) entry which is preliminary data.</text>
</comment>
<dbReference type="PROSITE" id="PS51585">
    <property type="entry name" value="SAM_MT_TPMT"/>
    <property type="match status" value="1"/>
</dbReference>
<dbReference type="EMBL" id="NESQ01000005">
    <property type="protein sequence ID" value="PUU83961.1"/>
    <property type="molecule type" value="Genomic_DNA"/>
</dbReference>
<dbReference type="PANTHER" id="PTHR32183">
    <property type="match status" value="1"/>
</dbReference>
<organism evidence="5 6">
    <name type="scientific">Tuber borchii</name>
    <name type="common">White truffle</name>
    <dbReference type="NCBI Taxonomy" id="42251"/>
    <lineage>
        <taxon>Eukaryota</taxon>
        <taxon>Fungi</taxon>
        <taxon>Dikarya</taxon>
        <taxon>Ascomycota</taxon>
        <taxon>Pezizomycotina</taxon>
        <taxon>Pezizomycetes</taxon>
        <taxon>Pezizales</taxon>
        <taxon>Tuberaceae</taxon>
        <taxon>Tuber</taxon>
    </lineage>
</organism>
<dbReference type="PANTHER" id="PTHR32183:SF6">
    <property type="entry name" value="CYSTEINE SULFINATE DESULFINASE_CYSTEINE DESULFURASE AND RELATED ENZYMES"/>
    <property type="match status" value="1"/>
</dbReference>
<keyword evidence="4" id="KW-0949">S-adenosyl-L-methionine</keyword>
<sequence>MSVVCSPTTHWPYKPRLLPPSTLFGTSKNTNLPQLRATENFSENRQSTATYRHCLPLGQITNIGASMDHDWPTDERQRLREHFSVPTDLHQDKWAELWDNGEFIPWDKGCPSPALVDLLAQRQQHTSFTAQDLVARGERRKRALVPGCGRGYDVFLLATHGYDAFGVEISKTAVREAREWASDQLEIEKAASGHTLETDRWGRIQMVEGDFFKDDWIEAMEIDLRGGFDLVYDYTFMCALHPTLRRSWAARMAELLAPQRGLLVCLEFPLYKPIETGGPPWGLKSEVYDELLGGPMGAFQKVLHYKPERTHKVGEGSDWISVWRRK</sequence>
<evidence type="ECO:0000256" key="4">
    <source>
        <dbReference type="ARBA" id="ARBA00022691"/>
    </source>
</evidence>
<dbReference type="GO" id="GO:0008757">
    <property type="term" value="F:S-adenosylmethionine-dependent methyltransferase activity"/>
    <property type="evidence" value="ECO:0007669"/>
    <property type="project" value="InterPro"/>
</dbReference>
<dbReference type="STRING" id="42251.A0A2T7A893"/>
<gene>
    <name evidence="5" type="ORF">B9Z19DRAFT_1071195</name>
</gene>
<evidence type="ECO:0000256" key="3">
    <source>
        <dbReference type="ARBA" id="ARBA00022679"/>
    </source>
</evidence>
<dbReference type="AlphaFoldDB" id="A0A2T7A893"/>
<keyword evidence="3 5" id="KW-0808">Transferase</keyword>
<evidence type="ECO:0000256" key="2">
    <source>
        <dbReference type="ARBA" id="ARBA00022603"/>
    </source>
</evidence>
<dbReference type="Pfam" id="PF05724">
    <property type="entry name" value="TPMT"/>
    <property type="match status" value="1"/>
</dbReference>
<dbReference type="GO" id="GO:0032259">
    <property type="term" value="P:methylation"/>
    <property type="evidence" value="ECO:0007669"/>
    <property type="project" value="UniProtKB-KW"/>
</dbReference>